<sequence>MATDIEECGPLLSMFDLEIKKIERSACLSTDIESVPDEFTRRVFESGLDWLAGFIMRPHAELGRRGAVCPFAKPVHDEGSLVFCAWDVKELPFEIFLPVLNRLPALYHRLSSGTPGKSRLFSICIFLNGLKEELYSKYIDEAHSMSKPVFMKAGLMIGEFHPLSMTKGVHSQTFRPMRSSRPVFVVRAITPHDAMFIDRDDSPTEVRLRELLDYRLWVGEVLPEDDILRIEKRIGELRLAIARRSWSR</sequence>
<name>A0A6N6W5L6_9BURK</name>
<reference evidence="2 3" key="1">
    <citation type="journal article" date="2020" name="Int. J. Syst. Evol. Microbiol.">
        <title>Paraburkholderia madseniana sp. nov., a phenolic acid-degrading bacterium isolated from acidic forest soil.</title>
        <authorList>
            <person name="Wilhelm R.C."/>
            <person name="Murphy S.J.L."/>
            <person name="Feriancek N.M."/>
            <person name="Karasz D.C."/>
            <person name="DeRito C.M."/>
            <person name="Newman J.D."/>
            <person name="Buckley D.H."/>
        </authorList>
    </citation>
    <scope>NUCLEOTIDE SEQUENCE [LARGE SCALE GENOMIC DNA]</scope>
    <source>
        <strain evidence="2 3">RP11</strain>
    </source>
</reference>
<dbReference type="OrthoDB" id="8420726at2"/>
<evidence type="ECO:0000313" key="2">
    <source>
        <dbReference type="EMBL" id="KAE8754860.1"/>
    </source>
</evidence>
<dbReference type="InterPro" id="IPR049240">
    <property type="entry name" value="DUF6875"/>
</dbReference>
<feature type="domain" description="DUF6875" evidence="1">
    <location>
        <begin position="48"/>
        <end position="205"/>
    </location>
</feature>
<evidence type="ECO:0000259" key="1">
    <source>
        <dbReference type="Pfam" id="PF21780"/>
    </source>
</evidence>
<organism evidence="2 3">
    <name type="scientific">Paraburkholderia madseniana</name>
    <dbReference type="NCBI Taxonomy" id="2599607"/>
    <lineage>
        <taxon>Bacteria</taxon>
        <taxon>Pseudomonadati</taxon>
        <taxon>Pseudomonadota</taxon>
        <taxon>Betaproteobacteria</taxon>
        <taxon>Burkholderiales</taxon>
        <taxon>Burkholderiaceae</taxon>
        <taxon>Paraburkholderia</taxon>
    </lineage>
</organism>
<accession>A0A6N6W5L6</accession>
<comment type="caution">
    <text evidence="2">The sequence shown here is derived from an EMBL/GenBank/DDBJ whole genome shotgun (WGS) entry which is preliminary data.</text>
</comment>
<protein>
    <recommendedName>
        <fullName evidence="1">DUF6875 domain-containing protein</fullName>
    </recommendedName>
</protein>
<proteinExistence type="predicted"/>
<dbReference type="AlphaFoldDB" id="A0A6N6W5L6"/>
<dbReference type="Proteomes" id="UP000463700">
    <property type="component" value="Unassembled WGS sequence"/>
</dbReference>
<dbReference type="RefSeq" id="WP_154566517.1">
    <property type="nucleotide sequence ID" value="NZ_VOSW01000108.1"/>
</dbReference>
<dbReference type="EMBL" id="VOSW01000108">
    <property type="protein sequence ID" value="KAE8754860.1"/>
    <property type="molecule type" value="Genomic_DNA"/>
</dbReference>
<dbReference type="Pfam" id="PF21780">
    <property type="entry name" value="DUF6875"/>
    <property type="match status" value="1"/>
</dbReference>
<evidence type="ECO:0000313" key="3">
    <source>
        <dbReference type="Proteomes" id="UP000463700"/>
    </source>
</evidence>
<gene>
    <name evidence="2" type="ORF">FSO04_37445</name>
</gene>